<evidence type="ECO:0000259" key="4">
    <source>
        <dbReference type="PROSITE" id="PS01124"/>
    </source>
</evidence>
<gene>
    <name evidence="5" type="ORF">GCM10011402_13010</name>
</gene>
<dbReference type="InterPro" id="IPR009057">
    <property type="entry name" value="Homeodomain-like_sf"/>
</dbReference>
<evidence type="ECO:0000256" key="2">
    <source>
        <dbReference type="ARBA" id="ARBA00023125"/>
    </source>
</evidence>
<dbReference type="SMART" id="SM00342">
    <property type="entry name" value="HTH_ARAC"/>
    <property type="match status" value="1"/>
</dbReference>
<dbReference type="InterPro" id="IPR050204">
    <property type="entry name" value="AraC_XylS_family_regulators"/>
</dbReference>
<comment type="caution">
    <text evidence="5">The sequence shown here is derived from an EMBL/GenBank/DDBJ whole genome shotgun (WGS) entry which is preliminary data.</text>
</comment>
<evidence type="ECO:0000256" key="3">
    <source>
        <dbReference type="ARBA" id="ARBA00023163"/>
    </source>
</evidence>
<evidence type="ECO:0000256" key="1">
    <source>
        <dbReference type="ARBA" id="ARBA00023015"/>
    </source>
</evidence>
<proteinExistence type="predicted"/>
<feature type="domain" description="HTH araC/xylS-type" evidence="4">
    <location>
        <begin position="195"/>
        <end position="293"/>
    </location>
</feature>
<dbReference type="Proteomes" id="UP000640509">
    <property type="component" value="Unassembled WGS sequence"/>
</dbReference>
<evidence type="ECO:0000313" key="6">
    <source>
        <dbReference type="Proteomes" id="UP000640509"/>
    </source>
</evidence>
<protein>
    <submittedName>
        <fullName evidence="5">Transcriptional regulator</fullName>
    </submittedName>
</protein>
<dbReference type="PROSITE" id="PS00041">
    <property type="entry name" value="HTH_ARAC_FAMILY_1"/>
    <property type="match status" value="1"/>
</dbReference>
<dbReference type="EMBL" id="BMIV01000003">
    <property type="protein sequence ID" value="GGF62372.1"/>
    <property type="molecule type" value="Genomic_DNA"/>
</dbReference>
<sequence>MSFLHRMTCRTEGIRATVPVRWRALDGMVGVFWQAEGQAGAKGYYLSPDPRIVLFLDDVSSHIMISDREGTAPAQGRPMLRAIYVPAGQPLWSGFTGSHRFAHLDLHVHRDRLLRFLSPSLGASDALSILRRPVELQDAPALATLAGLLVDEVTRPSRHGAFAESLVGSIATGLLDIPAAVAAPASGGLTPAQMRRLAAALKARPDRRMTVADMAATVGLSESWFAAVFKQTTGQTPLQWQRGQRIDQAQRLLAESSLTVADVAAQLGFSDQAHLTRAFRQVAGETPAAWRRRMRLAG</sequence>
<dbReference type="SUPFAM" id="SSF46689">
    <property type="entry name" value="Homeodomain-like"/>
    <property type="match status" value="2"/>
</dbReference>
<keyword evidence="6" id="KW-1185">Reference proteome</keyword>
<organism evidence="5 6">
    <name type="scientific">Paracoccus acridae</name>
    <dbReference type="NCBI Taxonomy" id="1795310"/>
    <lineage>
        <taxon>Bacteria</taxon>
        <taxon>Pseudomonadati</taxon>
        <taxon>Pseudomonadota</taxon>
        <taxon>Alphaproteobacteria</taxon>
        <taxon>Rhodobacterales</taxon>
        <taxon>Paracoccaceae</taxon>
        <taxon>Paracoccus</taxon>
    </lineage>
</organism>
<dbReference type="InterPro" id="IPR018060">
    <property type="entry name" value="HTH_AraC"/>
</dbReference>
<dbReference type="Pfam" id="PF12833">
    <property type="entry name" value="HTH_18"/>
    <property type="match status" value="1"/>
</dbReference>
<dbReference type="PANTHER" id="PTHR46796:SF14">
    <property type="entry name" value="TRANSCRIPTIONAL REGULATORY PROTEIN"/>
    <property type="match status" value="1"/>
</dbReference>
<dbReference type="PANTHER" id="PTHR46796">
    <property type="entry name" value="HTH-TYPE TRANSCRIPTIONAL ACTIVATOR RHAS-RELATED"/>
    <property type="match status" value="1"/>
</dbReference>
<keyword evidence="1" id="KW-0805">Transcription regulation</keyword>
<dbReference type="InterPro" id="IPR018062">
    <property type="entry name" value="HTH_AraC-typ_CS"/>
</dbReference>
<reference evidence="6" key="1">
    <citation type="journal article" date="2019" name="Int. J. Syst. Evol. Microbiol.">
        <title>The Global Catalogue of Microorganisms (GCM) 10K type strain sequencing project: providing services to taxonomists for standard genome sequencing and annotation.</title>
        <authorList>
            <consortium name="The Broad Institute Genomics Platform"/>
            <consortium name="The Broad Institute Genome Sequencing Center for Infectious Disease"/>
            <person name="Wu L."/>
            <person name="Ma J."/>
        </authorList>
    </citation>
    <scope>NUCLEOTIDE SEQUENCE [LARGE SCALE GENOMIC DNA]</scope>
    <source>
        <strain evidence="6">CGMCC 1.15419</strain>
    </source>
</reference>
<dbReference type="Gene3D" id="1.10.10.60">
    <property type="entry name" value="Homeodomain-like"/>
    <property type="match status" value="2"/>
</dbReference>
<accession>A0ABQ1VG60</accession>
<keyword evidence="3" id="KW-0804">Transcription</keyword>
<dbReference type="PROSITE" id="PS01124">
    <property type="entry name" value="HTH_ARAC_FAMILY_2"/>
    <property type="match status" value="1"/>
</dbReference>
<name>A0ABQ1VG60_9RHOB</name>
<keyword evidence="2" id="KW-0238">DNA-binding</keyword>
<evidence type="ECO:0000313" key="5">
    <source>
        <dbReference type="EMBL" id="GGF62372.1"/>
    </source>
</evidence>
<dbReference type="RefSeq" id="WP_188714529.1">
    <property type="nucleotide sequence ID" value="NZ_BMIV01000003.1"/>
</dbReference>